<dbReference type="EMBL" id="JAHRIM010068566">
    <property type="protein sequence ID" value="MEQ2272386.1"/>
    <property type="molecule type" value="Genomic_DNA"/>
</dbReference>
<gene>
    <name evidence="1" type="ORF">XENORESO_020976</name>
</gene>
<keyword evidence="2" id="KW-1185">Reference proteome</keyword>
<organism evidence="1 2">
    <name type="scientific">Xenotaenia resolanae</name>
    <dbReference type="NCBI Taxonomy" id="208358"/>
    <lineage>
        <taxon>Eukaryota</taxon>
        <taxon>Metazoa</taxon>
        <taxon>Chordata</taxon>
        <taxon>Craniata</taxon>
        <taxon>Vertebrata</taxon>
        <taxon>Euteleostomi</taxon>
        <taxon>Actinopterygii</taxon>
        <taxon>Neopterygii</taxon>
        <taxon>Teleostei</taxon>
        <taxon>Neoteleostei</taxon>
        <taxon>Acanthomorphata</taxon>
        <taxon>Ovalentaria</taxon>
        <taxon>Atherinomorphae</taxon>
        <taxon>Cyprinodontiformes</taxon>
        <taxon>Goodeidae</taxon>
        <taxon>Xenotaenia</taxon>
    </lineage>
</organism>
<reference evidence="1 2" key="1">
    <citation type="submission" date="2021-06" db="EMBL/GenBank/DDBJ databases">
        <authorList>
            <person name="Palmer J.M."/>
        </authorList>
    </citation>
    <scope>NUCLEOTIDE SEQUENCE [LARGE SCALE GENOMIC DNA]</scope>
    <source>
        <strain evidence="1 2">XR_2019</strain>
        <tissue evidence="1">Muscle</tissue>
    </source>
</reference>
<dbReference type="Proteomes" id="UP001444071">
    <property type="component" value="Unassembled WGS sequence"/>
</dbReference>
<protein>
    <submittedName>
        <fullName evidence="1">Uncharacterized protein</fullName>
    </submittedName>
</protein>
<proteinExistence type="predicted"/>
<feature type="non-terminal residue" evidence="1">
    <location>
        <position position="1"/>
    </location>
</feature>
<evidence type="ECO:0000313" key="1">
    <source>
        <dbReference type="EMBL" id="MEQ2272386.1"/>
    </source>
</evidence>
<name>A0ABV0WSJ8_9TELE</name>
<accession>A0ABV0WSJ8</accession>
<sequence length="134" mass="15179">RKMRQTECFNKRHRTRDLDRLLPGLQMQKHRAVTSVHLNPRSYVIIGPHGTVRRNRSHLVPMPTPEAQTEPTQSSEKNLPAETVCQLLDSLWCNVTLVDGAQSDSGGPVHSFNAFILQKLLTHSSHMRSSIVLH</sequence>
<comment type="caution">
    <text evidence="1">The sequence shown here is derived from an EMBL/GenBank/DDBJ whole genome shotgun (WGS) entry which is preliminary data.</text>
</comment>
<evidence type="ECO:0000313" key="2">
    <source>
        <dbReference type="Proteomes" id="UP001444071"/>
    </source>
</evidence>